<protein>
    <submittedName>
        <fullName evidence="1">Uncharacterized protein</fullName>
    </submittedName>
</protein>
<dbReference type="RefSeq" id="WP_099102958.1">
    <property type="nucleotide sequence ID" value="NZ_JACJSI010000329.1"/>
</dbReference>
<gene>
    <name evidence="1" type="ORF">H6G97_43035</name>
</gene>
<evidence type="ECO:0000313" key="1">
    <source>
        <dbReference type="EMBL" id="MBD2535771.1"/>
    </source>
</evidence>
<dbReference type="Proteomes" id="UP000623440">
    <property type="component" value="Unassembled WGS sequence"/>
</dbReference>
<proteinExistence type="predicted"/>
<sequence length="102" mass="11333">MRTAIVCYDLKNVKSGDNARVKERLELEDTATTFQALNVNSLFPDRVNLHLPNTTLYLNVSNPSVTSKQIANDVYSLIQSVGATPDKVYVAFITEDFILNAP</sequence>
<organism evidence="1 2">
    <name type="scientific">Nostoc flagelliforme FACHB-838</name>
    <dbReference type="NCBI Taxonomy" id="2692904"/>
    <lineage>
        <taxon>Bacteria</taxon>
        <taxon>Bacillati</taxon>
        <taxon>Cyanobacteriota</taxon>
        <taxon>Cyanophyceae</taxon>
        <taxon>Nostocales</taxon>
        <taxon>Nostocaceae</taxon>
        <taxon>Nostoc</taxon>
    </lineage>
</organism>
<comment type="caution">
    <text evidence="1">The sequence shown here is derived from an EMBL/GenBank/DDBJ whole genome shotgun (WGS) entry which is preliminary data.</text>
</comment>
<keyword evidence="2" id="KW-1185">Reference proteome</keyword>
<name>A0ABR8E294_9NOSO</name>
<accession>A0ABR8E294</accession>
<evidence type="ECO:0000313" key="2">
    <source>
        <dbReference type="Proteomes" id="UP000623440"/>
    </source>
</evidence>
<reference evidence="1 2" key="1">
    <citation type="journal article" date="2020" name="ISME J.">
        <title>Comparative genomics reveals insights into cyanobacterial evolution and habitat adaptation.</title>
        <authorList>
            <person name="Chen M.Y."/>
            <person name="Teng W.K."/>
            <person name="Zhao L."/>
            <person name="Hu C.X."/>
            <person name="Zhou Y.K."/>
            <person name="Han B.P."/>
            <person name="Song L.R."/>
            <person name="Shu W.S."/>
        </authorList>
    </citation>
    <scope>NUCLEOTIDE SEQUENCE [LARGE SCALE GENOMIC DNA]</scope>
    <source>
        <strain evidence="1 2">FACHB-838</strain>
    </source>
</reference>
<dbReference type="EMBL" id="JACJSI010000329">
    <property type="protein sequence ID" value="MBD2535771.1"/>
    <property type="molecule type" value="Genomic_DNA"/>
</dbReference>